<reference evidence="2 3" key="1">
    <citation type="submission" date="2019-05" db="EMBL/GenBank/DDBJ databases">
        <authorList>
            <consortium name="Science for Life Laboratories"/>
        </authorList>
    </citation>
    <scope>NUCLEOTIDE SEQUENCE [LARGE SCALE GENOMIC DNA]</scope>
    <source>
        <strain evidence="2">Soil9</strain>
    </source>
</reference>
<keyword evidence="1" id="KW-0732">Signal</keyword>
<accession>A0A6P2CVR8</accession>
<dbReference type="Pfam" id="PF07585">
    <property type="entry name" value="BBP7"/>
    <property type="match status" value="1"/>
</dbReference>
<evidence type="ECO:0000313" key="2">
    <source>
        <dbReference type="EMBL" id="VTR91260.1"/>
    </source>
</evidence>
<feature type="signal peptide" evidence="1">
    <location>
        <begin position="1"/>
        <end position="21"/>
    </location>
</feature>
<name>A0A6P2CVR8_9BACT</name>
<feature type="chain" id="PRO_5027097225" evidence="1">
    <location>
        <begin position="22"/>
        <end position="443"/>
    </location>
</feature>
<dbReference type="EMBL" id="LR593886">
    <property type="protein sequence ID" value="VTR91260.1"/>
    <property type="molecule type" value="Genomic_DNA"/>
</dbReference>
<organism evidence="2 3">
    <name type="scientific">Gemmata massiliana</name>
    <dbReference type="NCBI Taxonomy" id="1210884"/>
    <lineage>
        <taxon>Bacteria</taxon>
        <taxon>Pseudomonadati</taxon>
        <taxon>Planctomycetota</taxon>
        <taxon>Planctomycetia</taxon>
        <taxon>Gemmatales</taxon>
        <taxon>Gemmataceae</taxon>
        <taxon>Gemmata</taxon>
    </lineage>
</organism>
<protein>
    <submittedName>
        <fullName evidence="2">Uncharacterized protein</fullName>
    </submittedName>
</protein>
<dbReference type="Proteomes" id="UP000464178">
    <property type="component" value="Chromosome"/>
</dbReference>
<dbReference type="KEGG" id="gms:SOIL9_64540"/>
<evidence type="ECO:0000313" key="3">
    <source>
        <dbReference type="Proteomes" id="UP000464178"/>
    </source>
</evidence>
<evidence type="ECO:0000256" key="1">
    <source>
        <dbReference type="SAM" id="SignalP"/>
    </source>
</evidence>
<dbReference type="InterPro" id="IPR011446">
    <property type="entry name" value="BBP7"/>
</dbReference>
<proteinExistence type="predicted"/>
<sequence>MRYRLCVTTATLVLLVVGARADEYAVPAWELPPPNTDPFSTPFFQPSNSSEHSPNVRNSALVDAVTTHDPRAVTLPSEVVGARACCCNYTTWAIMELLIGRTRGPSVAPIVTTGPVSAGAFAGAIGQPTTLPLFGGKRILDDWRSGLRIELGAWLDSSQQSGIGLRFYSLFTANEQFRSASNNRIVINVPQSVSAGPIAIQIPAFVNFPGASTGRAAASAETMFAGGDVNWRYLINRNEWGRVDTLVGYRQLHLVDSLGSNFNVASTAPASESFLASPQYAGADSVHTRDNFYGPQLGLCASVGVGRFWVEGHATGALGVTESSLDFARSRTGVVASNPAAMLATLGAPASATNTVMAAATNHVPTMQSNVANRLSYFGVVGEGGVRVNWRATDHVRFTAGYSFLYWNNVRRAQEMFILGPVLRPQAIDFTTHLFSVGLDLRF</sequence>
<gene>
    <name evidence="2" type="ORF">SOIL9_64540</name>
</gene>
<keyword evidence="3" id="KW-1185">Reference proteome</keyword>
<dbReference type="AlphaFoldDB" id="A0A6P2CVR8"/>